<comment type="caution">
    <text evidence="1">The sequence shown here is derived from an EMBL/GenBank/DDBJ whole genome shotgun (WGS) entry which is preliminary data.</text>
</comment>
<accession>A0ABU1PBC6</accession>
<reference evidence="1 2" key="1">
    <citation type="submission" date="2023-07" db="EMBL/GenBank/DDBJ databases">
        <title>Sorghum-associated microbial communities from plants grown in Nebraska, USA.</title>
        <authorList>
            <person name="Schachtman D."/>
        </authorList>
    </citation>
    <scope>NUCLEOTIDE SEQUENCE [LARGE SCALE GENOMIC DNA]</scope>
    <source>
        <strain evidence="1 2">596</strain>
    </source>
</reference>
<name>A0ABU1PBC6_9BURK</name>
<sequence length="48" mass="5102">MGFPCVNGLAMVLNNAGACQWDGCLHDIIGQEALSKKYGAAKTFSKKN</sequence>
<dbReference type="Proteomes" id="UP001260715">
    <property type="component" value="Unassembled WGS sequence"/>
</dbReference>
<evidence type="ECO:0000313" key="2">
    <source>
        <dbReference type="Proteomes" id="UP001260715"/>
    </source>
</evidence>
<dbReference type="RefSeq" id="WP_158243282.1">
    <property type="nucleotide sequence ID" value="NZ_JAVDSJ010000002.1"/>
</dbReference>
<protein>
    <submittedName>
        <fullName evidence="1">Uncharacterized protein</fullName>
    </submittedName>
</protein>
<evidence type="ECO:0000313" key="1">
    <source>
        <dbReference type="EMBL" id="MDR6583227.1"/>
    </source>
</evidence>
<organism evidence="1 2">
    <name type="scientific">Herbaspirillum frisingense</name>
    <dbReference type="NCBI Taxonomy" id="92645"/>
    <lineage>
        <taxon>Bacteria</taxon>
        <taxon>Pseudomonadati</taxon>
        <taxon>Pseudomonadota</taxon>
        <taxon>Betaproteobacteria</taxon>
        <taxon>Burkholderiales</taxon>
        <taxon>Oxalobacteraceae</taxon>
        <taxon>Herbaspirillum</taxon>
    </lineage>
</organism>
<keyword evidence="2" id="KW-1185">Reference proteome</keyword>
<gene>
    <name evidence="1" type="ORF">J2W50_001425</name>
</gene>
<dbReference type="EMBL" id="JAVDSJ010000002">
    <property type="protein sequence ID" value="MDR6583227.1"/>
    <property type="molecule type" value="Genomic_DNA"/>
</dbReference>
<proteinExistence type="predicted"/>